<dbReference type="GO" id="GO:0016757">
    <property type="term" value="F:glycosyltransferase activity"/>
    <property type="evidence" value="ECO:0007669"/>
    <property type="project" value="UniProtKB-KW"/>
</dbReference>
<comment type="pathway">
    <text evidence="7">Protein modification; protein glycosylation.</text>
</comment>
<dbReference type="GO" id="GO:0006506">
    <property type="term" value="P:GPI anchor biosynthetic process"/>
    <property type="evidence" value="ECO:0007669"/>
    <property type="project" value="TreeGrafter"/>
</dbReference>
<accession>A0AAW0QWW4</accession>
<evidence type="ECO:0000256" key="2">
    <source>
        <dbReference type="ARBA" id="ARBA00005478"/>
    </source>
</evidence>
<evidence type="ECO:0000256" key="4">
    <source>
        <dbReference type="ARBA" id="ARBA00022824"/>
    </source>
</evidence>
<comment type="similarity">
    <text evidence="2 7">Belongs to the DPM2 family.</text>
</comment>
<comment type="subunit">
    <text evidence="7">Component of the dolichol-phosphate mannose (DPM) synthase complex.</text>
</comment>
<dbReference type="PANTHER" id="PTHR15039:SF11">
    <property type="entry name" value="DOLICHOL PHOSPHATE-MANNOSE BIOSYNTHESIS REGULATORY PROTEIN"/>
    <property type="match status" value="1"/>
</dbReference>
<keyword evidence="3 7" id="KW-0812">Transmembrane</keyword>
<comment type="function">
    <text evidence="7">Regulatory subunit of the dolichol-phosphate mannose (DPM) synthase complex; essential for the ER localization.</text>
</comment>
<dbReference type="Proteomes" id="UP001392437">
    <property type="component" value="Unassembled WGS sequence"/>
</dbReference>
<dbReference type="GO" id="GO:0180047">
    <property type="term" value="P:dolichol phosphate mannose biosynthetic process"/>
    <property type="evidence" value="ECO:0007669"/>
    <property type="project" value="InterPro"/>
</dbReference>
<keyword evidence="5 7" id="KW-1133">Transmembrane helix</keyword>
<feature type="transmembrane region" description="Helical" evidence="7">
    <location>
        <begin position="46"/>
        <end position="71"/>
    </location>
</feature>
<evidence type="ECO:0000313" key="9">
    <source>
        <dbReference type="Proteomes" id="UP001392437"/>
    </source>
</evidence>
<protein>
    <recommendedName>
        <fullName evidence="7">Dolichol phosphate-mannose biosynthesis regulatory protein</fullName>
    </recommendedName>
</protein>
<evidence type="ECO:0000256" key="5">
    <source>
        <dbReference type="ARBA" id="ARBA00022989"/>
    </source>
</evidence>
<dbReference type="InterPro" id="IPR009914">
    <property type="entry name" value="DPM2"/>
</dbReference>
<evidence type="ECO:0000313" key="8">
    <source>
        <dbReference type="EMBL" id="KAK8114871.1"/>
    </source>
</evidence>
<evidence type="ECO:0000256" key="1">
    <source>
        <dbReference type="ARBA" id="ARBA00004477"/>
    </source>
</evidence>
<keyword evidence="8" id="KW-0808">Transferase</keyword>
<keyword evidence="8" id="KW-0328">Glycosyltransferase</keyword>
<dbReference type="GO" id="GO:0005789">
    <property type="term" value="C:endoplasmic reticulum membrane"/>
    <property type="evidence" value="ECO:0007669"/>
    <property type="project" value="UniProtKB-SubCell"/>
</dbReference>
<dbReference type="GO" id="GO:0030234">
    <property type="term" value="F:enzyme regulator activity"/>
    <property type="evidence" value="ECO:0007669"/>
    <property type="project" value="UniProtKB-UniRule"/>
</dbReference>
<evidence type="ECO:0000256" key="7">
    <source>
        <dbReference type="RuleBase" id="RU365084"/>
    </source>
</evidence>
<dbReference type="AlphaFoldDB" id="A0AAW0QWW4"/>
<comment type="caution">
    <text evidence="8">The sequence shown here is derived from an EMBL/GenBank/DDBJ whole genome shotgun (WGS) entry which is preliminary data.</text>
</comment>
<gene>
    <name evidence="8" type="ORF">PG999_006940</name>
</gene>
<dbReference type="Pfam" id="PF07297">
    <property type="entry name" value="DPM2"/>
    <property type="match status" value="1"/>
</dbReference>
<keyword evidence="4 7" id="KW-0256">Endoplasmic reticulum</keyword>
<sequence length="89" mass="9758">MLDKLVGLAMLLAASFVFIYYSVWTLLMPFVDSDHPLQNVFPPRVWAIRIPVVLVLLGSAVVGSFLSVVMIRSNQKKAAKAKAAAKKKA</sequence>
<evidence type="ECO:0000256" key="3">
    <source>
        <dbReference type="ARBA" id="ARBA00022692"/>
    </source>
</evidence>
<comment type="subcellular location">
    <subcellularLocation>
        <location evidence="1 7">Endoplasmic reticulum membrane</location>
        <topology evidence="1 7">Multi-pass membrane protein</topology>
    </subcellularLocation>
</comment>
<name>A0AAW0QWW4_9PEZI</name>
<dbReference type="GO" id="GO:0033185">
    <property type="term" value="C:dolichol-phosphate-mannose synthase complex"/>
    <property type="evidence" value="ECO:0007669"/>
    <property type="project" value="TreeGrafter"/>
</dbReference>
<dbReference type="EMBL" id="JAQQWP010000006">
    <property type="protein sequence ID" value="KAK8114871.1"/>
    <property type="molecule type" value="Genomic_DNA"/>
</dbReference>
<organism evidence="8 9">
    <name type="scientific">Apiospora kogelbergensis</name>
    <dbReference type="NCBI Taxonomy" id="1337665"/>
    <lineage>
        <taxon>Eukaryota</taxon>
        <taxon>Fungi</taxon>
        <taxon>Dikarya</taxon>
        <taxon>Ascomycota</taxon>
        <taxon>Pezizomycotina</taxon>
        <taxon>Sordariomycetes</taxon>
        <taxon>Xylariomycetidae</taxon>
        <taxon>Amphisphaeriales</taxon>
        <taxon>Apiosporaceae</taxon>
        <taxon>Apiospora</taxon>
    </lineage>
</organism>
<feature type="transmembrane region" description="Helical" evidence="7">
    <location>
        <begin position="5"/>
        <end position="26"/>
    </location>
</feature>
<reference evidence="8 9" key="1">
    <citation type="submission" date="2023-01" db="EMBL/GenBank/DDBJ databases">
        <title>Analysis of 21 Apiospora genomes using comparative genomics revels a genus with tremendous synthesis potential of carbohydrate active enzymes and secondary metabolites.</title>
        <authorList>
            <person name="Sorensen T."/>
        </authorList>
    </citation>
    <scope>NUCLEOTIDE SEQUENCE [LARGE SCALE GENOMIC DNA]</scope>
    <source>
        <strain evidence="8 9">CBS 117206</strain>
    </source>
</reference>
<keyword evidence="9" id="KW-1185">Reference proteome</keyword>
<proteinExistence type="inferred from homology"/>
<keyword evidence="6 7" id="KW-0472">Membrane</keyword>
<dbReference type="PANTHER" id="PTHR15039">
    <property type="entry name" value="DOLICHOL PHOSPHATE-MANNOSE BIOSYNTHESIS REGULATORY PROTEIN"/>
    <property type="match status" value="1"/>
</dbReference>
<evidence type="ECO:0000256" key="6">
    <source>
        <dbReference type="ARBA" id="ARBA00023136"/>
    </source>
</evidence>